<keyword evidence="4" id="KW-0460">Magnesium</keyword>
<dbReference type="PRINTS" id="PR00502">
    <property type="entry name" value="NUDIXFAMILY"/>
</dbReference>
<comment type="similarity">
    <text evidence="2 5">Belongs to the Nudix hydrolase family.</text>
</comment>
<dbReference type="Pfam" id="PF00293">
    <property type="entry name" value="NUDIX"/>
    <property type="match status" value="1"/>
</dbReference>
<evidence type="ECO:0000313" key="7">
    <source>
        <dbReference type="EMBL" id="TQJ03456.1"/>
    </source>
</evidence>
<feature type="domain" description="Nudix hydrolase" evidence="6">
    <location>
        <begin position="4"/>
        <end position="130"/>
    </location>
</feature>
<evidence type="ECO:0000256" key="1">
    <source>
        <dbReference type="ARBA" id="ARBA00001946"/>
    </source>
</evidence>
<dbReference type="PROSITE" id="PS00893">
    <property type="entry name" value="NUDIX_BOX"/>
    <property type="match status" value="1"/>
</dbReference>
<evidence type="ECO:0000256" key="5">
    <source>
        <dbReference type="RuleBase" id="RU003476"/>
    </source>
</evidence>
<dbReference type="InterPro" id="IPR000086">
    <property type="entry name" value="NUDIX_hydrolase_dom"/>
</dbReference>
<dbReference type="InterPro" id="IPR015797">
    <property type="entry name" value="NUDIX_hydrolase-like_dom_sf"/>
</dbReference>
<sequence length="150" mass="16879">MTISTPRVAAGVIFTDHQDRVLLVRPTYKDYWDIPGGYVTRGESPRHAAVREVREELGLDVRIGRMLAVDWAPAADEGDKLLFLFTARLPSDAVFSFEDGEIAEARYVNIDELEEFTIDRLCRRIRSAVESPAHTYLEHGVMIGSADVND</sequence>
<dbReference type="InterPro" id="IPR020084">
    <property type="entry name" value="NUDIX_hydrolase_CS"/>
</dbReference>
<dbReference type="GO" id="GO:0016787">
    <property type="term" value="F:hydrolase activity"/>
    <property type="evidence" value="ECO:0007669"/>
    <property type="project" value="UniProtKB-KW"/>
</dbReference>
<dbReference type="AlphaFoldDB" id="A0A542DK49"/>
<evidence type="ECO:0000256" key="2">
    <source>
        <dbReference type="ARBA" id="ARBA00005582"/>
    </source>
</evidence>
<dbReference type="PANTHER" id="PTHR43046">
    <property type="entry name" value="GDP-MANNOSE MANNOSYL HYDROLASE"/>
    <property type="match status" value="1"/>
</dbReference>
<dbReference type="SUPFAM" id="SSF55811">
    <property type="entry name" value="Nudix"/>
    <property type="match status" value="1"/>
</dbReference>
<gene>
    <name evidence="7" type="ORF">FB471_3216</name>
</gene>
<dbReference type="PANTHER" id="PTHR43046:SF12">
    <property type="entry name" value="GDP-MANNOSE MANNOSYL HYDROLASE"/>
    <property type="match status" value="1"/>
</dbReference>
<comment type="cofactor">
    <cofactor evidence="1">
        <name>Mg(2+)</name>
        <dbReference type="ChEBI" id="CHEBI:18420"/>
    </cofactor>
</comment>
<evidence type="ECO:0000313" key="8">
    <source>
        <dbReference type="Proteomes" id="UP000320876"/>
    </source>
</evidence>
<reference evidence="7 8" key="1">
    <citation type="submission" date="2019-06" db="EMBL/GenBank/DDBJ databases">
        <title>Sequencing the genomes of 1000 actinobacteria strains.</title>
        <authorList>
            <person name="Klenk H.-P."/>
        </authorList>
    </citation>
    <scope>NUCLEOTIDE SEQUENCE [LARGE SCALE GENOMIC DNA]</scope>
    <source>
        <strain evidence="7 8">DSM 45679</strain>
    </source>
</reference>
<dbReference type="Proteomes" id="UP000320876">
    <property type="component" value="Unassembled WGS sequence"/>
</dbReference>
<evidence type="ECO:0000259" key="6">
    <source>
        <dbReference type="PROSITE" id="PS51462"/>
    </source>
</evidence>
<proteinExistence type="inferred from homology"/>
<protein>
    <submittedName>
        <fullName evidence="7">ADP-ribose pyrophosphatase YjhB (NUDIX family)</fullName>
    </submittedName>
</protein>
<dbReference type="RefSeq" id="WP_211358047.1">
    <property type="nucleotide sequence ID" value="NZ_VFML01000001.1"/>
</dbReference>
<evidence type="ECO:0000256" key="3">
    <source>
        <dbReference type="ARBA" id="ARBA00022801"/>
    </source>
</evidence>
<dbReference type="InterPro" id="IPR020476">
    <property type="entry name" value="Nudix_hydrolase"/>
</dbReference>
<name>A0A542DK49_AMYCI</name>
<dbReference type="EMBL" id="VFML01000001">
    <property type="protein sequence ID" value="TQJ03456.1"/>
    <property type="molecule type" value="Genomic_DNA"/>
</dbReference>
<comment type="caution">
    <text evidence="7">The sequence shown here is derived from an EMBL/GenBank/DDBJ whole genome shotgun (WGS) entry which is preliminary data.</text>
</comment>
<dbReference type="CDD" id="cd18876">
    <property type="entry name" value="NUDIX_Hydrolase"/>
    <property type="match status" value="1"/>
</dbReference>
<accession>A0A542DK49</accession>
<dbReference type="PROSITE" id="PS51462">
    <property type="entry name" value="NUDIX"/>
    <property type="match status" value="1"/>
</dbReference>
<dbReference type="Gene3D" id="3.90.79.10">
    <property type="entry name" value="Nucleoside Triphosphate Pyrophosphohydrolase"/>
    <property type="match status" value="1"/>
</dbReference>
<organism evidence="7 8">
    <name type="scientific">Amycolatopsis cihanbeyliensis</name>
    <dbReference type="NCBI Taxonomy" id="1128664"/>
    <lineage>
        <taxon>Bacteria</taxon>
        <taxon>Bacillati</taxon>
        <taxon>Actinomycetota</taxon>
        <taxon>Actinomycetes</taxon>
        <taxon>Pseudonocardiales</taxon>
        <taxon>Pseudonocardiaceae</taxon>
        <taxon>Amycolatopsis</taxon>
    </lineage>
</organism>
<keyword evidence="8" id="KW-1185">Reference proteome</keyword>
<keyword evidence="3 5" id="KW-0378">Hydrolase</keyword>
<evidence type="ECO:0000256" key="4">
    <source>
        <dbReference type="ARBA" id="ARBA00022842"/>
    </source>
</evidence>